<dbReference type="Pfam" id="PF08625">
    <property type="entry name" value="Utp13"/>
    <property type="match status" value="1"/>
</dbReference>
<gene>
    <name evidence="9" type="ORF">FGG08_002159</name>
</gene>
<sequence length="840" mass="91395">MRIYSLKPSPLSASIIVPELLRSLKPHSSPVITSTIDHTGTLLATGGAEGSIKVWDIKGGFVTHTLRGHSGIISALHFFEIIVAGSHMDNGVSARNRKKGRRKSGAQEDADMEDADTAKGDSTRGFRLCSGGEDGQIRVWDLHKRACVAVLDSHVSIVRSLAYSSKENALVSGSRDKTIILWDVRSWKVRKVIPILEGVESVGFAMDGTLIYSGGESGTVRLWQTDSGREITREQQVHGEGEGIVDILYHGSLEYIISVHADQSLILHSLDPLSDFSGSGTLPPLPQLRRISGTHDEVIDLAYLTPSRSLLALATNSEDIRIISLKSAGEPVAPSPEISDYFGADVTLLKGHEDIIICLDVDWSGHWLATGAKDNTARLWRIDPENSSYTCFATLTGHAESLGAIALPSATPTTGSAAHTKPLDHPPQFTLTGSQDRTVKRWDIASAVKAKKAPRAIYTRKAHDKDINAIDINHNSTLFASASQDRTVKIWSVEEGEVQGILRGHRRGVWSVRFPPKDTPTISGDGGPTASGRGLVLTGSGDKTIKIWSLSDYSCLRTLEGHTNSILKVVWMNLPRGDGKEKRGVQVASAGGDGLVKIWDVGSGEVQCTLDNHEDRVWALAVHPESNTLVSGGGDSVITFWEDTTAHTLETATRAAIDLVEQDQQLQNYIHTGSYRQAIILALQLNHPGRLLALFSTVIATTPREAGSLCGVKAVDEVLASLAPEQLYKILLRIRDWNTNARTAPVAQRLLWTLVKSYPTSAFTELRPPGGSKDGGEGVKEVVDALKSYTERHYRRIEELMDESYVVEYTLREMDEISFTNSGGDNLNLVVGESRDTVMT</sequence>
<comment type="function">
    <text evidence="5">Component of the ASTRA complex involved in chromatin remodeling.</text>
</comment>
<dbReference type="InterPro" id="IPR001680">
    <property type="entry name" value="WD40_rpt"/>
</dbReference>
<evidence type="ECO:0000313" key="10">
    <source>
        <dbReference type="Proteomes" id="UP000698800"/>
    </source>
</evidence>
<dbReference type="SMART" id="SM00320">
    <property type="entry name" value="WD40"/>
    <property type="match status" value="12"/>
</dbReference>
<comment type="subcellular location">
    <subcellularLocation>
        <location evidence="1">Nucleus</location>
        <location evidence="1">Nucleolus</location>
    </subcellularLocation>
</comment>
<name>A0A9P8KZF1_9PEZI</name>
<keyword evidence="3" id="KW-0677">Repeat</keyword>
<dbReference type="EMBL" id="JAGHQL010000031">
    <property type="protein sequence ID" value="KAH0543491.1"/>
    <property type="molecule type" value="Genomic_DNA"/>
</dbReference>
<keyword evidence="4" id="KW-0539">Nucleus</keyword>
<evidence type="ECO:0000256" key="6">
    <source>
        <dbReference type="PROSITE-ProRule" id="PRU00221"/>
    </source>
</evidence>
<dbReference type="InterPro" id="IPR020472">
    <property type="entry name" value="WD40_PAC1"/>
</dbReference>
<evidence type="ECO:0000256" key="1">
    <source>
        <dbReference type="ARBA" id="ARBA00004604"/>
    </source>
</evidence>
<evidence type="ECO:0000256" key="5">
    <source>
        <dbReference type="ARBA" id="ARBA00037338"/>
    </source>
</evidence>
<feature type="repeat" description="WD" evidence="6">
    <location>
        <begin position="199"/>
        <end position="233"/>
    </location>
</feature>
<reference evidence="9" key="1">
    <citation type="submission" date="2021-03" db="EMBL/GenBank/DDBJ databases">
        <title>Comparative genomics and phylogenomic investigation of the class Geoglossomycetes provide insights into ecological specialization and systematics.</title>
        <authorList>
            <person name="Melie T."/>
            <person name="Pirro S."/>
            <person name="Miller A.N."/>
            <person name="Quandt A."/>
        </authorList>
    </citation>
    <scope>NUCLEOTIDE SEQUENCE</scope>
    <source>
        <strain evidence="9">GBOQ0MN5Z8</strain>
    </source>
</reference>
<dbReference type="GO" id="GO:0034511">
    <property type="term" value="F:U3 snoRNA binding"/>
    <property type="evidence" value="ECO:0007669"/>
    <property type="project" value="TreeGrafter"/>
</dbReference>
<feature type="repeat" description="WD" evidence="6">
    <location>
        <begin position="535"/>
        <end position="558"/>
    </location>
</feature>
<evidence type="ECO:0000259" key="8">
    <source>
        <dbReference type="Pfam" id="PF08625"/>
    </source>
</evidence>
<feature type="compositionally biased region" description="Basic residues" evidence="7">
    <location>
        <begin position="95"/>
        <end position="104"/>
    </location>
</feature>
<keyword evidence="2 6" id="KW-0853">WD repeat</keyword>
<dbReference type="AlphaFoldDB" id="A0A9P8KZF1"/>
<accession>A0A9P8KZF1</accession>
<evidence type="ECO:0000256" key="4">
    <source>
        <dbReference type="ARBA" id="ARBA00023242"/>
    </source>
</evidence>
<dbReference type="OrthoDB" id="5414888at2759"/>
<feature type="repeat" description="WD" evidence="6">
    <location>
        <begin position="349"/>
        <end position="390"/>
    </location>
</feature>
<feature type="region of interest" description="Disordered" evidence="7">
    <location>
        <begin position="410"/>
        <end position="432"/>
    </location>
</feature>
<dbReference type="Pfam" id="PF00400">
    <property type="entry name" value="WD40"/>
    <property type="match status" value="9"/>
</dbReference>
<feature type="repeat" description="WD" evidence="6">
    <location>
        <begin position="460"/>
        <end position="501"/>
    </location>
</feature>
<organism evidence="9 10">
    <name type="scientific">Glutinoglossum americanum</name>
    <dbReference type="NCBI Taxonomy" id="1670608"/>
    <lineage>
        <taxon>Eukaryota</taxon>
        <taxon>Fungi</taxon>
        <taxon>Dikarya</taxon>
        <taxon>Ascomycota</taxon>
        <taxon>Pezizomycotina</taxon>
        <taxon>Geoglossomycetes</taxon>
        <taxon>Geoglossales</taxon>
        <taxon>Geoglossaceae</taxon>
        <taxon>Glutinoglossum</taxon>
    </lineage>
</organism>
<dbReference type="FunFam" id="2.130.10.10:FF:001144">
    <property type="entry name" value="WD40 repeat-like protein"/>
    <property type="match status" value="1"/>
</dbReference>
<protein>
    <recommendedName>
        <fullName evidence="8">U3 small nucleolar RNA-associated protein 13 C-terminal domain-containing protein</fullName>
    </recommendedName>
</protein>
<proteinExistence type="predicted"/>
<dbReference type="SUPFAM" id="SSF50978">
    <property type="entry name" value="WD40 repeat-like"/>
    <property type="match status" value="2"/>
</dbReference>
<dbReference type="PROSITE" id="PS50294">
    <property type="entry name" value="WD_REPEATS_REGION"/>
    <property type="match status" value="5"/>
</dbReference>
<evidence type="ECO:0000256" key="2">
    <source>
        <dbReference type="ARBA" id="ARBA00022574"/>
    </source>
</evidence>
<dbReference type="GO" id="GO:0000480">
    <property type="term" value="P:endonucleolytic cleavage in 5'-ETS of tricistronic rRNA transcript (SSU-rRNA, 5.8S rRNA, LSU-rRNA)"/>
    <property type="evidence" value="ECO:0007669"/>
    <property type="project" value="TreeGrafter"/>
</dbReference>
<dbReference type="Proteomes" id="UP000698800">
    <property type="component" value="Unassembled WGS sequence"/>
</dbReference>
<feature type="repeat" description="WD" evidence="6">
    <location>
        <begin position="610"/>
        <end position="651"/>
    </location>
</feature>
<dbReference type="InterPro" id="IPR013934">
    <property type="entry name" value="Utp13_C"/>
</dbReference>
<feature type="region of interest" description="Disordered" evidence="7">
    <location>
        <begin position="92"/>
        <end position="124"/>
    </location>
</feature>
<evidence type="ECO:0000256" key="7">
    <source>
        <dbReference type="SAM" id="MobiDB-lite"/>
    </source>
</evidence>
<dbReference type="PANTHER" id="PTHR19854">
    <property type="entry name" value="TRANSDUCIN BETA-LIKE 3"/>
    <property type="match status" value="1"/>
</dbReference>
<dbReference type="GO" id="GO:0000472">
    <property type="term" value="P:endonucleolytic cleavage to generate mature 5'-end of SSU-rRNA from (SSU-rRNA, 5.8S rRNA, LSU-rRNA)"/>
    <property type="evidence" value="ECO:0007669"/>
    <property type="project" value="TreeGrafter"/>
</dbReference>
<feature type="repeat" description="WD" evidence="6">
    <location>
        <begin position="151"/>
        <end position="192"/>
    </location>
</feature>
<evidence type="ECO:0000313" key="9">
    <source>
        <dbReference type="EMBL" id="KAH0543491.1"/>
    </source>
</evidence>
<dbReference type="PROSITE" id="PS00678">
    <property type="entry name" value="WD_REPEATS_1"/>
    <property type="match status" value="2"/>
</dbReference>
<dbReference type="InterPro" id="IPR015943">
    <property type="entry name" value="WD40/YVTN_repeat-like_dom_sf"/>
</dbReference>
<dbReference type="PRINTS" id="PR00320">
    <property type="entry name" value="GPROTEINBRPT"/>
</dbReference>
<feature type="repeat" description="WD" evidence="6">
    <location>
        <begin position="24"/>
        <end position="65"/>
    </location>
</feature>
<dbReference type="Gene3D" id="2.130.10.10">
    <property type="entry name" value="YVTN repeat-like/Quinoprotein amine dehydrogenase"/>
    <property type="match status" value="4"/>
</dbReference>
<feature type="domain" description="U3 small nucleolar RNA-associated protein 13 C-terminal" evidence="8">
    <location>
        <begin position="663"/>
        <end position="814"/>
    </location>
</feature>
<keyword evidence="10" id="KW-1185">Reference proteome</keyword>
<dbReference type="CDD" id="cd00200">
    <property type="entry name" value="WD40"/>
    <property type="match status" value="2"/>
</dbReference>
<dbReference type="PROSITE" id="PS50082">
    <property type="entry name" value="WD_REPEATS_2"/>
    <property type="match status" value="9"/>
</dbReference>
<evidence type="ECO:0000256" key="3">
    <source>
        <dbReference type="ARBA" id="ARBA00022737"/>
    </source>
</evidence>
<feature type="repeat" description="WD" evidence="6">
    <location>
        <begin position="587"/>
        <end position="609"/>
    </location>
</feature>
<comment type="caution">
    <text evidence="9">The sequence shown here is derived from an EMBL/GenBank/DDBJ whole genome shotgun (WGS) entry which is preliminary data.</text>
</comment>
<dbReference type="GO" id="GO:0032040">
    <property type="term" value="C:small-subunit processome"/>
    <property type="evidence" value="ECO:0007669"/>
    <property type="project" value="InterPro"/>
</dbReference>
<feature type="repeat" description="WD" evidence="6">
    <location>
        <begin position="128"/>
        <end position="150"/>
    </location>
</feature>
<dbReference type="PANTHER" id="PTHR19854:SF15">
    <property type="entry name" value="TRANSDUCIN BETA-LIKE PROTEIN 3"/>
    <property type="match status" value="1"/>
</dbReference>
<dbReference type="InterPro" id="IPR036322">
    <property type="entry name" value="WD40_repeat_dom_sf"/>
</dbReference>
<dbReference type="GO" id="GO:0030686">
    <property type="term" value="C:90S preribosome"/>
    <property type="evidence" value="ECO:0007669"/>
    <property type="project" value="TreeGrafter"/>
</dbReference>
<dbReference type="InterPro" id="IPR019775">
    <property type="entry name" value="WD40_repeat_CS"/>
</dbReference>